<dbReference type="NCBIfam" id="TIGR00254">
    <property type="entry name" value="GGDEF"/>
    <property type="match status" value="1"/>
</dbReference>
<feature type="transmembrane region" description="Helical" evidence="4">
    <location>
        <begin position="121"/>
        <end position="139"/>
    </location>
</feature>
<dbReference type="EMBL" id="AJXU01000037">
    <property type="protein sequence ID" value="EIL89284.1"/>
    <property type="molecule type" value="Genomic_DNA"/>
</dbReference>
<organism evidence="6 7">
    <name type="scientific">Rhodanobacter fulvus Jip2</name>
    <dbReference type="NCBI Taxonomy" id="1163408"/>
    <lineage>
        <taxon>Bacteria</taxon>
        <taxon>Pseudomonadati</taxon>
        <taxon>Pseudomonadota</taxon>
        <taxon>Gammaproteobacteria</taxon>
        <taxon>Lysobacterales</taxon>
        <taxon>Rhodanobacteraceae</taxon>
        <taxon>Rhodanobacter</taxon>
    </lineage>
</organism>
<feature type="transmembrane region" description="Helical" evidence="4">
    <location>
        <begin position="38"/>
        <end position="58"/>
    </location>
</feature>
<dbReference type="GO" id="GO:1902201">
    <property type="term" value="P:negative regulation of bacterial-type flagellum-dependent cell motility"/>
    <property type="evidence" value="ECO:0007669"/>
    <property type="project" value="TreeGrafter"/>
</dbReference>
<dbReference type="RefSeq" id="WP_007081560.1">
    <property type="nucleotide sequence ID" value="NZ_AJXU01000037.1"/>
</dbReference>
<dbReference type="InterPro" id="IPR050469">
    <property type="entry name" value="Diguanylate_Cyclase"/>
</dbReference>
<feature type="transmembrane region" description="Helical" evidence="4">
    <location>
        <begin position="191"/>
        <end position="213"/>
    </location>
</feature>
<dbReference type="eggNOG" id="COG3706">
    <property type="taxonomic scope" value="Bacteria"/>
</dbReference>
<dbReference type="PANTHER" id="PTHR45138:SF9">
    <property type="entry name" value="DIGUANYLATE CYCLASE DGCM-RELATED"/>
    <property type="match status" value="1"/>
</dbReference>
<protein>
    <recommendedName>
        <fullName evidence="2">diguanylate cyclase</fullName>
        <ecNumber evidence="2">2.7.7.65</ecNumber>
    </recommendedName>
</protein>
<evidence type="ECO:0000313" key="7">
    <source>
        <dbReference type="Proteomes" id="UP000004210"/>
    </source>
</evidence>
<dbReference type="PROSITE" id="PS50887">
    <property type="entry name" value="GGDEF"/>
    <property type="match status" value="1"/>
</dbReference>
<dbReference type="SUPFAM" id="SSF55073">
    <property type="entry name" value="Nucleotide cyclase"/>
    <property type="match status" value="1"/>
</dbReference>
<comment type="catalytic activity">
    <reaction evidence="3">
        <text>2 GTP = 3',3'-c-di-GMP + 2 diphosphate</text>
        <dbReference type="Rhea" id="RHEA:24898"/>
        <dbReference type="ChEBI" id="CHEBI:33019"/>
        <dbReference type="ChEBI" id="CHEBI:37565"/>
        <dbReference type="ChEBI" id="CHEBI:58805"/>
        <dbReference type="EC" id="2.7.7.65"/>
    </reaction>
</comment>
<feature type="domain" description="GGDEF" evidence="5">
    <location>
        <begin position="253"/>
        <end position="386"/>
    </location>
</feature>
<proteinExistence type="predicted"/>
<evidence type="ECO:0000256" key="3">
    <source>
        <dbReference type="ARBA" id="ARBA00034247"/>
    </source>
</evidence>
<dbReference type="Proteomes" id="UP000004210">
    <property type="component" value="Unassembled WGS sequence"/>
</dbReference>
<dbReference type="EC" id="2.7.7.65" evidence="2"/>
<dbReference type="InterPro" id="IPR000160">
    <property type="entry name" value="GGDEF_dom"/>
</dbReference>
<accession>I4VPZ3</accession>
<gene>
    <name evidence="6" type="ORF">UU9_09617</name>
</gene>
<dbReference type="GO" id="GO:0043709">
    <property type="term" value="P:cell adhesion involved in single-species biofilm formation"/>
    <property type="evidence" value="ECO:0007669"/>
    <property type="project" value="TreeGrafter"/>
</dbReference>
<reference evidence="6 7" key="1">
    <citation type="journal article" date="2012" name="J. Bacteriol.">
        <title>Genome sequences for six rhodanobacter strains, isolated from soils and the terrestrial subsurface, with variable denitrification capabilities.</title>
        <authorList>
            <person name="Kostka J.E."/>
            <person name="Green S.J."/>
            <person name="Rishishwar L."/>
            <person name="Prakash O."/>
            <person name="Katz L.S."/>
            <person name="Marino-Ramirez L."/>
            <person name="Jordan I.K."/>
            <person name="Munk C."/>
            <person name="Ivanova N."/>
            <person name="Mikhailova N."/>
            <person name="Watson D.B."/>
            <person name="Brown S.D."/>
            <person name="Palumbo A.V."/>
            <person name="Brooks S.C."/>
        </authorList>
    </citation>
    <scope>NUCLEOTIDE SEQUENCE [LARGE SCALE GENOMIC DNA]</scope>
    <source>
        <strain evidence="7">Jip2T</strain>
    </source>
</reference>
<keyword evidence="4" id="KW-1133">Transmembrane helix</keyword>
<keyword evidence="4" id="KW-0812">Transmembrane</keyword>
<dbReference type="InterPro" id="IPR029787">
    <property type="entry name" value="Nucleotide_cyclase"/>
</dbReference>
<evidence type="ECO:0000259" key="5">
    <source>
        <dbReference type="PROSITE" id="PS50887"/>
    </source>
</evidence>
<dbReference type="PANTHER" id="PTHR45138">
    <property type="entry name" value="REGULATORY COMPONENTS OF SENSORY TRANSDUCTION SYSTEM"/>
    <property type="match status" value="1"/>
</dbReference>
<dbReference type="PATRIC" id="fig|1163408.3.peg.1976"/>
<feature type="transmembrane region" description="Helical" evidence="4">
    <location>
        <begin position="97"/>
        <end position="115"/>
    </location>
</feature>
<keyword evidence="7" id="KW-1185">Reference proteome</keyword>
<evidence type="ECO:0000313" key="6">
    <source>
        <dbReference type="EMBL" id="EIL89284.1"/>
    </source>
</evidence>
<dbReference type="FunFam" id="3.30.70.270:FF:000001">
    <property type="entry name" value="Diguanylate cyclase domain protein"/>
    <property type="match status" value="1"/>
</dbReference>
<dbReference type="AlphaFoldDB" id="I4VPZ3"/>
<feature type="transmembrane region" description="Helical" evidence="4">
    <location>
        <begin position="64"/>
        <end position="85"/>
    </location>
</feature>
<dbReference type="SMART" id="SM00267">
    <property type="entry name" value="GGDEF"/>
    <property type="match status" value="1"/>
</dbReference>
<dbReference type="OrthoDB" id="9803824at2"/>
<dbReference type="STRING" id="1163408.UU9_09617"/>
<keyword evidence="4" id="KW-0472">Membrane</keyword>
<evidence type="ECO:0000256" key="1">
    <source>
        <dbReference type="ARBA" id="ARBA00001946"/>
    </source>
</evidence>
<name>I4VPZ3_9GAMM</name>
<dbReference type="CDD" id="cd01949">
    <property type="entry name" value="GGDEF"/>
    <property type="match status" value="1"/>
</dbReference>
<sequence length="397" mass="42832">MHIDLVTLSLVGALQALLLAPLLLAATRAYTGVARQSLRIWGTVLVLQALGWALMGARNQISDWLSIVLANGVLMISYAETARALRLLLGVPPRRGLLAAIGIGGWLGIVWFAQVQPDYPMRVYIATVSLGGFLLLLLWPLRHALRRGGSTAQRVMLLVLVGAAAGWFFRVCELVFGDVPTPGLLAATPGNIAQMIYSAMEPVFASVGFLLMYNELAQTELRRLARTDALTGMLNRFALDEMAQELFQRTTPHSGAVLMIDVDHFKAINDRFGHAGGDRMLATLARGIGRCLREGDVLGRVGGEEFLVLLPDTGIDDALMLAERLRTAVSTIQVMLDGEPQRVTVSIGAAVRQAEDKSPGTLVRRADRALYAAKSAGRNRVATLDAMRTVANVTDAG</sequence>
<feature type="transmembrane region" description="Helical" evidence="4">
    <location>
        <begin position="151"/>
        <end position="171"/>
    </location>
</feature>
<dbReference type="Pfam" id="PF00990">
    <property type="entry name" value="GGDEF"/>
    <property type="match status" value="1"/>
</dbReference>
<feature type="transmembrane region" description="Helical" evidence="4">
    <location>
        <begin position="6"/>
        <end position="26"/>
    </location>
</feature>
<evidence type="ECO:0000256" key="4">
    <source>
        <dbReference type="SAM" id="Phobius"/>
    </source>
</evidence>
<dbReference type="GO" id="GO:0052621">
    <property type="term" value="F:diguanylate cyclase activity"/>
    <property type="evidence" value="ECO:0007669"/>
    <property type="project" value="UniProtKB-EC"/>
</dbReference>
<evidence type="ECO:0000256" key="2">
    <source>
        <dbReference type="ARBA" id="ARBA00012528"/>
    </source>
</evidence>
<dbReference type="InterPro" id="IPR043128">
    <property type="entry name" value="Rev_trsase/Diguanyl_cyclase"/>
</dbReference>
<comment type="cofactor">
    <cofactor evidence="1">
        <name>Mg(2+)</name>
        <dbReference type="ChEBI" id="CHEBI:18420"/>
    </cofactor>
</comment>
<comment type="caution">
    <text evidence="6">The sequence shown here is derived from an EMBL/GenBank/DDBJ whole genome shotgun (WGS) entry which is preliminary data.</text>
</comment>
<dbReference type="GO" id="GO:0005886">
    <property type="term" value="C:plasma membrane"/>
    <property type="evidence" value="ECO:0007669"/>
    <property type="project" value="TreeGrafter"/>
</dbReference>
<dbReference type="Gene3D" id="3.30.70.270">
    <property type="match status" value="1"/>
</dbReference>